<gene>
    <name evidence="3" type="ORF">FZEAL_9862</name>
</gene>
<feature type="compositionally biased region" description="Polar residues" evidence="1">
    <location>
        <begin position="267"/>
        <end position="290"/>
    </location>
</feature>
<dbReference type="EMBL" id="JABEYC010000971">
    <property type="protein sequence ID" value="KAF4971411.1"/>
    <property type="molecule type" value="Genomic_DNA"/>
</dbReference>
<evidence type="ECO:0000256" key="1">
    <source>
        <dbReference type="SAM" id="MobiDB-lite"/>
    </source>
</evidence>
<feature type="signal peptide" evidence="2">
    <location>
        <begin position="1"/>
        <end position="16"/>
    </location>
</feature>
<keyword evidence="2" id="KW-0732">Signal</keyword>
<feature type="region of interest" description="Disordered" evidence="1">
    <location>
        <begin position="745"/>
        <end position="781"/>
    </location>
</feature>
<comment type="caution">
    <text evidence="3">The sequence shown here is derived from an EMBL/GenBank/DDBJ whole genome shotgun (WGS) entry which is preliminary data.</text>
</comment>
<feature type="compositionally biased region" description="Low complexity" evidence="1">
    <location>
        <begin position="297"/>
        <end position="342"/>
    </location>
</feature>
<feature type="compositionally biased region" description="Acidic residues" evidence="1">
    <location>
        <begin position="651"/>
        <end position="671"/>
    </location>
</feature>
<organism evidence="3 4">
    <name type="scientific">Fusarium zealandicum</name>
    <dbReference type="NCBI Taxonomy" id="1053134"/>
    <lineage>
        <taxon>Eukaryota</taxon>
        <taxon>Fungi</taxon>
        <taxon>Dikarya</taxon>
        <taxon>Ascomycota</taxon>
        <taxon>Pezizomycotina</taxon>
        <taxon>Sordariomycetes</taxon>
        <taxon>Hypocreomycetidae</taxon>
        <taxon>Hypocreales</taxon>
        <taxon>Nectriaceae</taxon>
        <taxon>Fusarium</taxon>
        <taxon>Fusarium staphyleae species complex</taxon>
    </lineage>
</organism>
<protein>
    <submittedName>
        <fullName evidence="3">Uncharacterized protein</fullName>
    </submittedName>
</protein>
<feature type="chain" id="PRO_5033988563" evidence="2">
    <location>
        <begin position="17"/>
        <end position="1406"/>
    </location>
</feature>
<feature type="compositionally biased region" description="Acidic residues" evidence="1">
    <location>
        <begin position="758"/>
        <end position="772"/>
    </location>
</feature>
<sequence length="1406" mass="146740">MKLLLLLALSCSTGFGQEIQPIPTSKRPGPCHPHGPSSLPLTSVASHSSSWSSGLPDSSSVESGSVSSTAQDGESKTLTEISGLSTASASFQSSWLPGGSSDTESLTTPGVSTPGVSMTGGTLSLETTSSMASASTDISSQGTADSQTGSDAEGSTASDAPGSFTATGSVTDTLPIIPTGSQTGSTDIGSVSSGASASETMSDIGSLSISSGTDTTAPGAPTGPGFGETTSTETTTGSDSTETSSGAVDGTDSTTTEEPTATGLSTDSTSQDITASDQTSAVSVDSTGVETTAGAGSTETNLTENSPSSSTSGASTGPAYEEPASTETAAASGSTESGVSSGIPSASTESATGGETDTASETTAPGESTATTPGSNTDGDSTTIFGSTESGSTASTDNETTIGSDSTDTTATASGSATSADVSTDGNTETEATSSATAFVPTTDGETSTVSEDSSNTTTEDTSDTETSTASESAESGESSTALSQPNIGDSSESESATESLTTTDATGILGITTTGLSNSAGPTTASDGPTSTGFPITNGPTTTENSDPAITSTMTIPPPGFDPSTVSDHPEWTSNTWITTTSEGSSEPTVVPVLVGCKNCGGDGSGIVIFGFPPITNTIFNFPNLPSFSFPCIPTLINQCTSPPKSNNNEENDDENDDDDDDDEDEDSTTEEPSTTCTDQVTASDCFVACTTYTGVSEAGKTPDCTTTCTKTHTGCSATGVTTTSSAQACDATGGSCASCTQWEGIDSPDPETKVDDDSDFLEGSETDETESGVGNSRRSVHVNELETRAKKAIALGRNPADPKSGLCVQQGGLGFPNYPPGPKFFQQDINGKIPSGQEGVIRWYLIDGAGECIPSVKKTDTAGYLKILGNLDKANAPSLDHVFEKSFLKDFFEVILDEGVKSVQDDSQSDRTQITCSDLEYYTWDSVNKKNRLQDVFNAYPSAQKYQDDLVGMQQALNGDAKVRELDNETMYIILTGVFLQGKVTETLGPDSLSILTDRKVNRAPDYSTWEAVDQSMKLLLLYIERVYLGMNVISEPELIQSMIRQNKRIWLELCYQGMADDTGKWSFADKYKDYIEERFTGDASYSINKWAEDARDRITTRVQDYLDNLPAFADDEETKNQQQKNVDMWKLRLEAAKSASYSVTVDWDFSGGEIAARQEQGGANLCQLPTVSMSQTTLSTSFISTSASDSEVTNEPKSCLIDENCSDLDCTKDEKPTCFKLVGGLGGTCLCMAPQKEVTTTTREAPPKTTREGTPEPTGECPEDGPVLTDGKGDDENCRCNFSDDNILNAVYTRDQEKKAIGTFCDGSTVVYEDRWSGHSATYDLTDVKDLRVSVMAATDQTGCNEMTDIKLGDYCRLALSKIGSCDPMGTDTETKGGSYIDNSEFGCWRWTMYASTHGRPDE</sequence>
<reference evidence="3" key="1">
    <citation type="journal article" date="2020" name="BMC Genomics">
        <title>Correction to: Identification and distribution of gene clusters required for synthesis of sphingolipid metabolism inhibitors in diverse species of the filamentous fungus Fusarium.</title>
        <authorList>
            <person name="Kim H.S."/>
            <person name="Lohmar J.M."/>
            <person name="Busman M."/>
            <person name="Brown D.W."/>
            <person name="Naumann T.A."/>
            <person name="Divon H.H."/>
            <person name="Lysoe E."/>
            <person name="Uhlig S."/>
            <person name="Proctor R.H."/>
        </authorList>
    </citation>
    <scope>NUCLEOTIDE SEQUENCE</scope>
    <source>
        <strain evidence="3">NRRL 22465</strain>
    </source>
</reference>
<feature type="compositionally biased region" description="Polar residues" evidence="1">
    <location>
        <begin position="343"/>
        <end position="399"/>
    </location>
</feature>
<keyword evidence="4" id="KW-1185">Reference proteome</keyword>
<evidence type="ECO:0000313" key="4">
    <source>
        <dbReference type="Proteomes" id="UP000635477"/>
    </source>
</evidence>
<feature type="compositionally biased region" description="Polar residues" evidence="1">
    <location>
        <begin position="141"/>
        <end position="172"/>
    </location>
</feature>
<feature type="region of interest" description="Disordered" evidence="1">
    <location>
        <begin position="642"/>
        <end position="678"/>
    </location>
</feature>
<feature type="compositionally biased region" description="Low complexity" evidence="1">
    <location>
        <begin position="117"/>
        <end position="140"/>
    </location>
</feature>
<feature type="compositionally biased region" description="Polar residues" evidence="1">
    <location>
        <begin position="92"/>
        <end position="116"/>
    </location>
</feature>
<dbReference type="Proteomes" id="UP000635477">
    <property type="component" value="Unassembled WGS sequence"/>
</dbReference>
<evidence type="ECO:0000313" key="3">
    <source>
        <dbReference type="EMBL" id="KAF4971411.1"/>
    </source>
</evidence>
<feature type="compositionally biased region" description="Basic and acidic residues" evidence="1">
    <location>
        <begin position="1248"/>
        <end position="1257"/>
    </location>
</feature>
<feature type="compositionally biased region" description="Polar residues" evidence="1">
    <location>
        <begin position="179"/>
        <end position="211"/>
    </location>
</feature>
<evidence type="ECO:0000256" key="2">
    <source>
        <dbReference type="SAM" id="SignalP"/>
    </source>
</evidence>
<feature type="compositionally biased region" description="Polar residues" evidence="1">
    <location>
        <begin position="518"/>
        <end position="550"/>
    </location>
</feature>
<feature type="compositionally biased region" description="Low complexity" evidence="1">
    <location>
        <begin position="43"/>
        <end position="68"/>
    </location>
</feature>
<feature type="region of interest" description="Disordered" evidence="1">
    <location>
        <begin position="1243"/>
        <end position="1266"/>
    </location>
</feature>
<dbReference type="OrthoDB" id="5084844at2759"/>
<feature type="region of interest" description="Disordered" evidence="1">
    <location>
        <begin position="20"/>
        <end position="76"/>
    </location>
</feature>
<accession>A0A8H4U7V8</accession>
<proteinExistence type="predicted"/>
<feature type="compositionally biased region" description="Low complexity" evidence="1">
    <location>
        <begin position="400"/>
        <end position="438"/>
    </location>
</feature>
<feature type="region of interest" description="Disordered" evidence="1">
    <location>
        <begin position="92"/>
        <end position="550"/>
    </location>
</feature>
<feature type="compositionally biased region" description="Low complexity" evidence="1">
    <location>
        <begin position="446"/>
        <end position="517"/>
    </location>
</feature>
<feature type="compositionally biased region" description="Low complexity" evidence="1">
    <location>
        <begin position="227"/>
        <end position="266"/>
    </location>
</feature>
<reference evidence="3" key="2">
    <citation type="submission" date="2020-05" db="EMBL/GenBank/DDBJ databases">
        <authorList>
            <person name="Kim H.-S."/>
            <person name="Proctor R.H."/>
            <person name="Brown D.W."/>
        </authorList>
    </citation>
    <scope>NUCLEOTIDE SEQUENCE</scope>
    <source>
        <strain evidence="3">NRRL 22465</strain>
    </source>
</reference>
<name>A0A8H4U7V8_9HYPO</name>